<keyword evidence="2" id="KW-1133">Transmembrane helix</keyword>
<sequence>MQAPHSKQRIEKQSSPAEIPQKPTEVRRLQTPQLNQEKPTQSRRKPKPVARIKTTQKPPVRTREVDTKQTKAKASRAHQRQLRNPQYEQEKSTQSRRKPKPVARIKDNSETPGSMWALVVIVYTLVTATALRPYVLSGYRNQTEVNERGLPPARRLQAALTARIPCLRLRSPEDDLNCVANRTPSRPQAH</sequence>
<organism evidence="3 4">
    <name type="scientific">Lophium mytilinum</name>
    <dbReference type="NCBI Taxonomy" id="390894"/>
    <lineage>
        <taxon>Eukaryota</taxon>
        <taxon>Fungi</taxon>
        <taxon>Dikarya</taxon>
        <taxon>Ascomycota</taxon>
        <taxon>Pezizomycotina</taxon>
        <taxon>Dothideomycetes</taxon>
        <taxon>Pleosporomycetidae</taxon>
        <taxon>Mytilinidiales</taxon>
        <taxon>Mytilinidiaceae</taxon>
        <taxon>Lophium</taxon>
    </lineage>
</organism>
<evidence type="ECO:0000256" key="2">
    <source>
        <dbReference type="SAM" id="Phobius"/>
    </source>
</evidence>
<evidence type="ECO:0000313" key="4">
    <source>
        <dbReference type="Proteomes" id="UP000799750"/>
    </source>
</evidence>
<feature type="compositionally biased region" description="Basic residues" evidence="1">
    <location>
        <begin position="70"/>
        <end position="81"/>
    </location>
</feature>
<reference evidence="3" key="1">
    <citation type="journal article" date="2020" name="Stud. Mycol.">
        <title>101 Dothideomycetes genomes: a test case for predicting lifestyles and emergence of pathogens.</title>
        <authorList>
            <person name="Haridas S."/>
            <person name="Albert R."/>
            <person name="Binder M."/>
            <person name="Bloem J."/>
            <person name="Labutti K."/>
            <person name="Salamov A."/>
            <person name="Andreopoulos B."/>
            <person name="Baker S."/>
            <person name="Barry K."/>
            <person name="Bills G."/>
            <person name="Bluhm B."/>
            <person name="Cannon C."/>
            <person name="Castanera R."/>
            <person name="Culley D."/>
            <person name="Daum C."/>
            <person name="Ezra D."/>
            <person name="Gonzalez J."/>
            <person name="Henrissat B."/>
            <person name="Kuo A."/>
            <person name="Liang C."/>
            <person name="Lipzen A."/>
            <person name="Lutzoni F."/>
            <person name="Magnuson J."/>
            <person name="Mondo S."/>
            <person name="Nolan M."/>
            <person name="Ohm R."/>
            <person name="Pangilinan J."/>
            <person name="Park H.-J."/>
            <person name="Ramirez L."/>
            <person name="Alfaro M."/>
            <person name="Sun H."/>
            <person name="Tritt A."/>
            <person name="Yoshinaga Y."/>
            <person name="Zwiers L.-H."/>
            <person name="Turgeon B."/>
            <person name="Goodwin S."/>
            <person name="Spatafora J."/>
            <person name="Crous P."/>
            <person name="Grigoriev I."/>
        </authorList>
    </citation>
    <scope>NUCLEOTIDE SEQUENCE</scope>
    <source>
        <strain evidence="3">CBS 269.34</strain>
    </source>
</reference>
<dbReference type="OrthoDB" id="10581614at2759"/>
<keyword evidence="2" id="KW-0812">Transmembrane</keyword>
<accession>A0A6A6QQ87</accession>
<name>A0A6A6QQ87_9PEZI</name>
<dbReference type="AlphaFoldDB" id="A0A6A6QQ87"/>
<dbReference type="EMBL" id="MU004191">
    <property type="protein sequence ID" value="KAF2494334.1"/>
    <property type="molecule type" value="Genomic_DNA"/>
</dbReference>
<feature type="compositionally biased region" description="Basic residues" evidence="1">
    <location>
        <begin position="41"/>
        <end position="50"/>
    </location>
</feature>
<keyword evidence="2" id="KW-0472">Membrane</keyword>
<keyword evidence="4" id="KW-1185">Reference proteome</keyword>
<gene>
    <name evidence="3" type="ORF">BU16DRAFT_591360</name>
</gene>
<protein>
    <submittedName>
        <fullName evidence="3">Uncharacterized protein</fullName>
    </submittedName>
</protein>
<feature type="compositionally biased region" description="Polar residues" evidence="1">
    <location>
        <begin position="30"/>
        <end position="39"/>
    </location>
</feature>
<evidence type="ECO:0000313" key="3">
    <source>
        <dbReference type="EMBL" id="KAF2494334.1"/>
    </source>
</evidence>
<feature type="region of interest" description="Disordered" evidence="1">
    <location>
        <begin position="1"/>
        <end position="109"/>
    </location>
</feature>
<feature type="transmembrane region" description="Helical" evidence="2">
    <location>
        <begin position="113"/>
        <end position="131"/>
    </location>
</feature>
<evidence type="ECO:0000256" key="1">
    <source>
        <dbReference type="SAM" id="MobiDB-lite"/>
    </source>
</evidence>
<dbReference type="Proteomes" id="UP000799750">
    <property type="component" value="Unassembled WGS sequence"/>
</dbReference>
<proteinExistence type="predicted"/>
<feature type="compositionally biased region" description="Basic residues" evidence="1">
    <location>
        <begin position="94"/>
        <end position="103"/>
    </location>
</feature>